<dbReference type="InterPro" id="IPR029452">
    <property type="entry name" value="RICTOR_V"/>
</dbReference>
<accession>A0ABQ9JRU6</accession>
<dbReference type="PANTHER" id="PTHR13298">
    <property type="entry name" value="CYTOSOLIC REGULATOR PIANISSIMO"/>
    <property type="match status" value="1"/>
</dbReference>
<dbReference type="Pfam" id="PF14666">
    <property type="entry name" value="RICTOR_M"/>
    <property type="match status" value="1"/>
</dbReference>
<organism evidence="6 7">
    <name type="scientific">Molorchus minor</name>
    <dbReference type="NCBI Taxonomy" id="1323400"/>
    <lineage>
        <taxon>Eukaryota</taxon>
        <taxon>Metazoa</taxon>
        <taxon>Ecdysozoa</taxon>
        <taxon>Arthropoda</taxon>
        <taxon>Hexapoda</taxon>
        <taxon>Insecta</taxon>
        <taxon>Pterygota</taxon>
        <taxon>Neoptera</taxon>
        <taxon>Endopterygota</taxon>
        <taxon>Coleoptera</taxon>
        <taxon>Polyphaga</taxon>
        <taxon>Cucujiformia</taxon>
        <taxon>Chrysomeloidea</taxon>
        <taxon>Cerambycidae</taxon>
        <taxon>Lamiinae</taxon>
        <taxon>Monochamini</taxon>
        <taxon>Molorchus</taxon>
    </lineage>
</organism>
<feature type="domain" description="Rapamycin-insensitive companion of mTOR N-terminal" evidence="4">
    <location>
        <begin position="83"/>
        <end position="471"/>
    </location>
</feature>
<name>A0ABQ9JRU6_9CUCU</name>
<evidence type="ECO:0000259" key="4">
    <source>
        <dbReference type="SMART" id="SM01308"/>
    </source>
</evidence>
<dbReference type="InterPro" id="IPR029453">
    <property type="entry name" value="Rictor_IV"/>
</dbReference>
<dbReference type="InterPro" id="IPR028268">
    <property type="entry name" value="Pianissimo_fam"/>
</dbReference>
<dbReference type="InterPro" id="IPR016024">
    <property type="entry name" value="ARM-type_fold"/>
</dbReference>
<feature type="domain" description="Rapamycin-insensitive companion of mTOR" evidence="5">
    <location>
        <begin position="952"/>
        <end position="1024"/>
    </location>
</feature>
<dbReference type="Proteomes" id="UP001162164">
    <property type="component" value="Unassembled WGS sequence"/>
</dbReference>
<dbReference type="EMBL" id="JAPWTJ010000297">
    <property type="protein sequence ID" value="KAJ8979985.1"/>
    <property type="molecule type" value="Genomic_DNA"/>
</dbReference>
<evidence type="ECO:0000256" key="1">
    <source>
        <dbReference type="ARBA" id="ARBA00008878"/>
    </source>
</evidence>
<evidence type="ECO:0000313" key="7">
    <source>
        <dbReference type="Proteomes" id="UP001162164"/>
    </source>
</evidence>
<feature type="domain" description="Rapamycin-insensitive companion of mTOR middle" evidence="3">
    <location>
        <begin position="563"/>
        <end position="788"/>
    </location>
</feature>
<gene>
    <name evidence="6" type="ORF">NQ317_016648</name>
</gene>
<evidence type="ECO:0008006" key="8">
    <source>
        <dbReference type="Google" id="ProtNLM"/>
    </source>
</evidence>
<dbReference type="Pfam" id="PF14668">
    <property type="entry name" value="RICTOR_V"/>
    <property type="match status" value="1"/>
</dbReference>
<dbReference type="Pfam" id="PF14663">
    <property type="entry name" value="RasGEF_N_2"/>
    <property type="match status" value="1"/>
</dbReference>
<dbReference type="SMART" id="SM01310">
    <property type="entry name" value="RICTOR_V"/>
    <property type="match status" value="1"/>
</dbReference>
<evidence type="ECO:0000259" key="3">
    <source>
        <dbReference type="SMART" id="SM01307"/>
    </source>
</evidence>
<comment type="similarity">
    <text evidence="1">Belongs to the RICTOR family.</text>
</comment>
<dbReference type="SUPFAM" id="SSF48371">
    <property type="entry name" value="ARM repeat"/>
    <property type="match status" value="2"/>
</dbReference>
<sequence>MAVTSWRLRHQNIRSGRFRPSKQNKQEDVLSSLLNQGSFELDELVLVVSKNTVICIMIVDPTESFKKVLCKISEKGIEEEILFNYLNAFVKLTVHFEDKLDQIGFHMEDLLCCLRISLTHESTQIRSAGLRCIRHVLKKENDIVQLNKLLIPYLLSRSLDLILKNDMERIEAIKLMRKILIISPSQFSMSMARSLVSLANEGTEAKDRMLRICLATLSELGVLNPKLFIMSGGVTAISRNLIECQTPKISESLCGVLLLLLDKPSTRNYAAIDLHSVAAPFCDFHYKHGWKDKNRRDERELRLNCSRLALLTILRSWSGILHFCSPNDRGGFRAIVEVLYLNQLEVRKSVLDLLYELLGLPQPEWSDEVSVALSAVDPCEPQASWRLNEGFVVAEGRSVLPHLSKTTPSTTDMHLALLLYCFLENGLLGALTEVIATSDTFISVRATVLLVQMSHTTVPGELLRLIQILLPPGCCNISPSLPSLLEYATKCQPQAISAITALQQLHKLMKRRPASYSLHLDYIIRSSYHKRLEHKQEKNVRFKHGLKTKLHQVTNNIGDLVLRDSDDIIKETGVLLSNDVFTWDWNLIKLLLKGEHYAKVDLNDSSHRSFIKKLVEFFMPSRNKYSHMDLGTSKTSLLYTTAGIELINFLIESKESDYNGFRPHFTVLELFKDILNNIMAITASRSVHDCLFSPQHMVNTQCQSYFLFIGQFARTNAGLKMLETIDMFTKLKELATTTNHDCYVKLIISSLEYIFPGPCREILEAVLICNLESSRLYATQFLHILLRANNPLFSSWAIQLLVNQLYDKSRSVYLSALSTLHEACQLPDCLEALVNINPNLDNLGEKGLLLFIRFLSTESGYNKIVSDLSKDRIIEEIKKWDEYFIYRYVKLVEGDISDALTLHQRNDDGKYNKRATSVRNVNQGFDLLLSHGSTEKMIEIIKRGKCDTDNEIMTLKASIWAIGHIGSSNRGYNYLNSFEVIDNIIYHTIRSPVYSIRATAFYALGHFATIPLGADDLSRKGWLCTRHNRHEHWPIIKEDYDENMYLNNTSSMSTSDDVASLDATYDFENIHEVEVEHDESPDILRTPICSPDNRRTRQSTLPSNKRPPITFHKRSYSESKSFEVNNGLEQEIRPGVTMLTSFGRQRNSSMTESSTSGVSSSDSNKHGTCVNYLMTLSPIPSSSSLSTLQLPLGHIRRVSHRVSSNSATNSDVSSSSLTGSVSNELSIQNLMGYNMLRLIRRTEGFNIDSQNYDGDYMFKPTPHLVVPSLMEDFQVMNSSFTSVFDGQKFEIEMPASHEDKQYMGICLPTIILDLFPSQEEIFMEPHIFPESVSESRYSSSGDLNNSKIVKHAGDSCFHCQLEEERGRGKQFC</sequence>
<proteinExistence type="inferred from homology"/>
<evidence type="ECO:0000259" key="5">
    <source>
        <dbReference type="SMART" id="SM01310"/>
    </source>
</evidence>
<keyword evidence="7" id="KW-1185">Reference proteome</keyword>
<dbReference type="SMART" id="SM01308">
    <property type="entry name" value="RICTOR_N"/>
    <property type="match status" value="1"/>
</dbReference>
<dbReference type="SMART" id="SM01303">
    <property type="entry name" value="RasGEF_N_2"/>
    <property type="match status" value="1"/>
</dbReference>
<feature type="region of interest" description="Disordered" evidence="2">
    <location>
        <begin position="1083"/>
        <end position="1111"/>
    </location>
</feature>
<evidence type="ECO:0000313" key="6">
    <source>
        <dbReference type="EMBL" id="KAJ8979985.1"/>
    </source>
</evidence>
<dbReference type="SMART" id="SM01307">
    <property type="entry name" value="RICTOR_M"/>
    <property type="match status" value="1"/>
</dbReference>
<evidence type="ECO:0000256" key="2">
    <source>
        <dbReference type="SAM" id="MobiDB-lite"/>
    </source>
</evidence>
<dbReference type="InterPro" id="IPR028267">
    <property type="entry name" value="Pianissimo_N"/>
</dbReference>
<feature type="compositionally biased region" description="Low complexity" evidence="2">
    <location>
        <begin position="1148"/>
        <end position="1162"/>
    </location>
</feature>
<reference evidence="6" key="1">
    <citation type="journal article" date="2023" name="Insect Mol. Biol.">
        <title>Genome sequencing provides insights into the evolution of gene families encoding plant cell wall-degrading enzymes in longhorned beetles.</title>
        <authorList>
            <person name="Shin N.R."/>
            <person name="Okamura Y."/>
            <person name="Kirsch R."/>
            <person name="Pauchet Y."/>
        </authorList>
    </citation>
    <scope>NUCLEOTIDE SEQUENCE</scope>
    <source>
        <strain evidence="6">MMC_N1</strain>
    </source>
</reference>
<protein>
    <recommendedName>
        <fullName evidence="8">Rapamycin-insensitive companion of mTOR</fullName>
    </recommendedName>
</protein>
<comment type="caution">
    <text evidence="6">The sequence shown here is derived from an EMBL/GenBank/DDBJ whole genome shotgun (WGS) entry which is preliminary data.</text>
</comment>
<dbReference type="PANTHER" id="PTHR13298:SF11">
    <property type="entry name" value="RAPAMYCIN-INSENSITIVE COMPANION OF MTOR"/>
    <property type="match status" value="1"/>
</dbReference>
<dbReference type="InterPro" id="IPR029451">
    <property type="entry name" value="RICTOR_M"/>
</dbReference>
<feature type="region of interest" description="Disordered" evidence="2">
    <location>
        <begin position="1143"/>
        <end position="1164"/>
    </location>
</feature>
<dbReference type="Pfam" id="PF14664">
    <property type="entry name" value="RICTOR_N"/>
    <property type="match status" value="1"/>
</dbReference>